<evidence type="ECO:0000313" key="2">
    <source>
        <dbReference type="EMBL" id="MCD7448184.1"/>
    </source>
</evidence>
<feature type="region of interest" description="Disordered" evidence="1">
    <location>
        <begin position="1"/>
        <end position="76"/>
    </location>
</feature>
<gene>
    <name evidence="2" type="ORF">HAX54_039140</name>
</gene>
<name>A0ABS8RNJ2_DATST</name>
<sequence>MIDLEGIAPLNSHPRGARSTGGEGRGKLPDGATADRQPGSRRPARAEPRKSTPQRRRHEFNMEPGTEGSEEDRKRNCRAAVRVPACRWQALSRRLPTMTIDFHAM</sequence>
<keyword evidence="3" id="KW-1185">Reference proteome</keyword>
<proteinExistence type="predicted"/>
<comment type="caution">
    <text evidence="2">The sequence shown here is derived from an EMBL/GenBank/DDBJ whole genome shotgun (WGS) entry which is preliminary data.</text>
</comment>
<reference evidence="2 3" key="1">
    <citation type="journal article" date="2021" name="BMC Genomics">
        <title>Datura genome reveals duplications of psychoactive alkaloid biosynthetic genes and high mutation rate following tissue culture.</title>
        <authorList>
            <person name="Rajewski A."/>
            <person name="Carter-House D."/>
            <person name="Stajich J."/>
            <person name="Litt A."/>
        </authorList>
    </citation>
    <scope>NUCLEOTIDE SEQUENCE [LARGE SCALE GENOMIC DNA]</scope>
    <source>
        <strain evidence="2">AR-01</strain>
    </source>
</reference>
<organism evidence="2 3">
    <name type="scientific">Datura stramonium</name>
    <name type="common">Jimsonweed</name>
    <name type="synonym">Common thornapple</name>
    <dbReference type="NCBI Taxonomy" id="4076"/>
    <lineage>
        <taxon>Eukaryota</taxon>
        <taxon>Viridiplantae</taxon>
        <taxon>Streptophyta</taxon>
        <taxon>Embryophyta</taxon>
        <taxon>Tracheophyta</taxon>
        <taxon>Spermatophyta</taxon>
        <taxon>Magnoliopsida</taxon>
        <taxon>eudicotyledons</taxon>
        <taxon>Gunneridae</taxon>
        <taxon>Pentapetalae</taxon>
        <taxon>asterids</taxon>
        <taxon>lamiids</taxon>
        <taxon>Solanales</taxon>
        <taxon>Solanaceae</taxon>
        <taxon>Solanoideae</taxon>
        <taxon>Datureae</taxon>
        <taxon>Datura</taxon>
    </lineage>
</organism>
<dbReference type="EMBL" id="JACEIK010000054">
    <property type="protein sequence ID" value="MCD7448184.1"/>
    <property type="molecule type" value="Genomic_DNA"/>
</dbReference>
<dbReference type="Proteomes" id="UP000823775">
    <property type="component" value="Unassembled WGS sequence"/>
</dbReference>
<evidence type="ECO:0000313" key="3">
    <source>
        <dbReference type="Proteomes" id="UP000823775"/>
    </source>
</evidence>
<protein>
    <submittedName>
        <fullName evidence="2">Uncharacterized protein</fullName>
    </submittedName>
</protein>
<accession>A0ABS8RNJ2</accession>
<evidence type="ECO:0000256" key="1">
    <source>
        <dbReference type="SAM" id="MobiDB-lite"/>
    </source>
</evidence>